<feature type="domain" description="G-protein coupled receptors family 1 profile" evidence="19">
    <location>
        <begin position="106"/>
        <end position="387"/>
    </location>
</feature>
<evidence type="ECO:0000256" key="15">
    <source>
        <dbReference type="ARBA" id="ARBA00023305"/>
    </source>
</evidence>
<evidence type="ECO:0000256" key="14">
    <source>
        <dbReference type="ARBA" id="ARBA00023224"/>
    </source>
</evidence>
<evidence type="ECO:0000256" key="4">
    <source>
        <dbReference type="ARBA" id="ARBA00022606"/>
    </source>
</evidence>
<dbReference type="GO" id="GO:0004930">
    <property type="term" value="F:G protein-coupled receptor activity"/>
    <property type="evidence" value="ECO:0007669"/>
    <property type="project" value="UniProtKB-KW"/>
</dbReference>
<protein>
    <recommendedName>
        <fullName evidence="19">G-protein coupled receptors family 1 profile domain-containing protein</fullName>
    </recommendedName>
</protein>
<evidence type="ECO:0000256" key="2">
    <source>
        <dbReference type="ARBA" id="ARBA00010663"/>
    </source>
</evidence>
<keyword evidence="7 18" id="KW-1133">Transmembrane helix</keyword>
<feature type="transmembrane region" description="Helical" evidence="18">
    <location>
        <begin position="88"/>
        <end position="105"/>
    </location>
</feature>
<dbReference type="PRINTS" id="PR00237">
    <property type="entry name" value="GPCRRHODOPSN"/>
</dbReference>
<dbReference type="Pfam" id="PF00001">
    <property type="entry name" value="7tm_1"/>
    <property type="match status" value="1"/>
</dbReference>
<evidence type="ECO:0000313" key="21">
    <source>
        <dbReference type="Proteomes" id="UP000655588"/>
    </source>
</evidence>
<keyword evidence="10 18" id="KW-0472">Membrane</keyword>
<evidence type="ECO:0000259" key="19">
    <source>
        <dbReference type="PROSITE" id="PS50262"/>
    </source>
</evidence>
<keyword evidence="8" id="KW-0157">Chromophore</keyword>
<feature type="transmembrane region" description="Helical" evidence="18">
    <location>
        <begin position="221"/>
        <end position="247"/>
    </location>
</feature>
<evidence type="ECO:0000256" key="12">
    <source>
        <dbReference type="ARBA" id="ARBA00023170"/>
    </source>
</evidence>
<name>A0A833REY9_9HYME</name>
<evidence type="ECO:0000256" key="6">
    <source>
        <dbReference type="ARBA" id="ARBA00022925"/>
    </source>
</evidence>
<evidence type="ECO:0000256" key="8">
    <source>
        <dbReference type="ARBA" id="ARBA00022991"/>
    </source>
</evidence>
<feature type="transmembrane region" description="Helical" evidence="18">
    <location>
        <begin position="143"/>
        <end position="168"/>
    </location>
</feature>
<dbReference type="InterPro" id="IPR001760">
    <property type="entry name" value="Opsin"/>
</dbReference>
<gene>
    <name evidence="20" type="ORF">E2986_04461</name>
</gene>
<evidence type="ECO:0000256" key="10">
    <source>
        <dbReference type="ARBA" id="ARBA00023136"/>
    </source>
</evidence>
<evidence type="ECO:0000256" key="16">
    <source>
        <dbReference type="ARBA" id="ARBA00053568"/>
    </source>
</evidence>
<keyword evidence="15" id="KW-0844">Vision</keyword>
<comment type="similarity">
    <text evidence="2 17">Belongs to the G-protein coupled receptor 1 family.</text>
</comment>
<dbReference type="GO" id="GO:0016020">
    <property type="term" value="C:membrane"/>
    <property type="evidence" value="ECO:0007669"/>
    <property type="project" value="UniProtKB-SubCell"/>
</dbReference>
<keyword evidence="13" id="KW-0325">Glycoprotein</keyword>
<dbReference type="EMBL" id="WNWW01000250">
    <property type="protein sequence ID" value="KAF3427579.1"/>
    <property type="molecule type" value="Genomic_DNA"/>
</dbReference>
<comment type="subcellular location">
    <subcellularLocation>
        <location evidence="1">Membrane</location>
        <topology evidence="1">Multi-pass membrane protein</topology>
    </subcellularLocation>
</comment>
<dbReference type="InterPro" id="IPR050125">
    <property type="entry name" value="GPCR_opsins"/>
</dbReference>
<dbReference type="SUPFAM" id="SSF81321">
    <property type="entry name" value="Family A G protein-coupled receptor-like"/>
    <property type="match status" value="1"/>
</dbReference>
<keyword evidence="5 17" id="KW-0812">Transmembrane</keyword>
<dbReference type="Proteomes" id="UP000655588">
    <property type="component" value="Unassembled WGS sequence"/>
</dbReference>
<sequence length="468" mass="52773">MMVQLLCIIGENVLVRGRRNGIKLLPDQPYQGEGLADGVTDMSNDTIHWEARYLPAGPPRLLGWNVPAEELVHIPEHWLVYPEPNPSLHYLLALLYILFTFLALLGNGLVIWIFCAVIHFFLILISFPHFLHSSAKSLRTPSNMFVVNLAVCDFFMMIKTPIFIYNSFNTGFALGNLGCQIFAVIGSLTGIAAGMTNAAIAYDRYSTIARPLDGKLSRGQVILFIVLIWTYTIPWALMPVMGVWGRFVPEGFLTSCSFDYLTDSNEIRIFVATIFTFSYCIPMTFIIYYYSQIVSHVVNHEKALREQAKKMNVDSLRSNANTNAQSAEIRIAKAAITICFLYIFSWTPYGVMAMIGAFGNRGLLTPGVTMIPACTCKAVACLDPYVYAISHPKYRKPPNVLSILVDHNSLQSTFVLLELQKRLPWLELQEKPISDSQSTTTETEQKLVNYNFIHFVTYYSPYGYDARP</sequence>
<keyword evidence="9 17" id="KW-0297">G-protein coupled receptor</keyword>
<keyword evidence="3" id="KW-0600">Photoreceptor protein</keyword>
<evidence type="ECO:0000256" key="3">
    <source>
        <dbReference type="ARBA" id="ARBA00022543"/>
    </source>
</evidence>
<evidence type="ECO:0000256" key="1">
    <source>
        <dbReference type="ARBA" id="ARBA00004141"/>
    </source>
</evidence>
<keyword evidence="6" id="KW-0681">Retinal protein</keyword>
<keyword evidence="14 17" id="KW-0807">Transducer</keyword>
<evidence type="ECO:0000256" key="5">
    <source>
        <dbReference type="ARBA" id="ARBA00022692"/>
    </source>
</evidence>
<organism evidence="20 21">
    <name type="scientific">Frieseomelitta varia</name>
    <dbReference type="NCBI Taxonomy" id="561572"/>
    <lineage>
        <taxon>Eukaryota</taxon>
        <taxon>Metazoa</taxon>
        <taxon>Ecdysozoa</taxon>
        <taxon>Arthropoda</taxon>
        <taxon>Hexapoda</taxon>
        <taxon>Insecta</taxon>
        <taxon>Pterygota</taxon>
        <taxon>Neoptera</taxon>
        <taxon>Endopterygota</taxon>
        <taxon>Hymenoptera</taxon>
        <taxon>Apocrita</taxon>
        <taxon>Aculeata</taxon>
        <taxon>Apoidea</taxon>
        <taxon>Anthophila</taxon>
        <taxon>Apidae</taxon>
        <taxon>Frieseomelitta</taxon>
    </lineage>
</organism>
<dbReference type="CDD" id="cd15079">
    <property type="entry name" value="7tmA_photoreceptors_insect"/>
    <property type="match status" value="1"/>
</dbReference>
<comment type="function">
    <text evidence="16">Visual pigments are the light-absorbing molecules that mediate vision. They consist of an apoprotein, opsin, covalently linked to 11-cis-retinal.</text>
</comment>
<dbReference type="InterPro" id="IPR027430">
    <property type="entry name" value="Retinal_BS"/>
</dbReference>
<comment type="caution">
    <text evidence="20">The sequence shown here is derived from an EMBL/GenBank/DDBJ whole genome shotgun (WGS) entry which is preliminary data.</text>
</comment>
<evidence type="ECO:0000256" key="13">
    <source>
        <dbReference type="ARBA" id="ARBA00023180"/>
    </source>
</evidence>
<keyword evidence="21" id="KW-1185">Reference proteome</keyword>
<keyword evidence="12 17" id="KW-0675">Receptor</keyword>
<dbReference type="AlphaFoldDB" id="A0A833REY9"/>
<feature type="transmembrane region" description="Helical" evidence="18">
    <location>
        <begin position="180"/>
        <end position="200"/>
    </location>
</feature>
<dbReference type="InterPro" id="IPR017452">
    <property type="entry name" value="GPCR_Rhodpsn_7TM"/>
</dbReference>
<keyword evidence="11" id="KW-1015">Disulfide bond</keyword>
<dbReference type="GO" id="GO:0007602">
    <property type="term" value="P:phototransduction"/>
    <property type="evidence" value="ECO:0007669"/>
    <property type="project" value="UniProtKB-KW"/>
</dbReference>
<evidence type="ECO:0000313" key="20">
    <source>
        <dbReference type="EMBL" id="KAF3427579.1"/>
    </source>
</evidence>
<evidence type="ECO:0000256" key="17">
    <source>
        <dbReference type="RuleBase" id="RU000688"/>
    </source>
</evidence>
<keyword evidence="4" id="KW-0716">Sensory transduction</keyword>
<evidence type="ECO:0000256" key="11">
    <source>
        <dbReference type="ARBA" id="ARBA00023157"/>
    </source>
</evidence>
<evidence type="ECO:0000256" key="9">
    <source>
        <dbReference type="ARBA" id="ARBA00023040"/>
    </source>
</evidence>
<dbReference type="InterPro" id="IPR000276">
    <property type="entry name" value="GPCR_Rhodpsn"/>
</dbReference>
<reference evidence="20" key="1">
    <citation type="submission" date="2019-11" db="EMBL/GenBank/DDBJ databases">
        <title>The nuclear and mitochondrial genomes of Frieseomelitta varia - a highly eusocial stingless bee (Meliponini) with a permanently sterile worker caste.</title>
        <authorList>
            <person name="Freitas F.C.P."/>
            <person name="Lourenco A.P."/>
            <person name="Nunes F.M.F."/>
            <person name="Paschoal A.R."/>
            <person name="Abreu F.C.P."/>
            <person name="Barbin F.O."/>
            <person name="Bataglia L."/>
            <person name="Cardoso-Junior C.A.M."/>
            <person name="Cervoni M.S."/>
            <person name="Silva S.R."/>
            <person name="Dalarmi F."/>
            <person name="Del Lama M.A."/>
            <person name="Depintor T.S."/>
            <person name="Ferreira K.M."/>
            <person name="Goria P.S."/>
            <person name="Jaskot M.C."/>
            <person name="Lago D.C."/>
            <person name="Luna-Lucena D."/>
            <person name="Moda L.M."/>
            <person name="Nascimento L."/>
            <person name="Pedrino M."/>
            <person name="Rabico F.O."/>
            <person name="Sanches F.C."/>
            <person name="Santos D.E."/>
            <person name="Santos C.G."/>
            <person name="Vieira J."/>
            <person name="Lopes T.F."/>
            <person name="Barchuk A.R."/>
            <person name="Hartfelder K."/>
            <person name="Simoes Z.L.P."/>
            <person name="Bitondi M.M.G."/>
            <person name="Pinheiro D.G."/>
        </authorList>
    </citation>
    <scope>NUCLEOTIDE SEQUENCE</scope>
    <source>
        <strain evidence="20">USP_RPSP 00005682</strain>
        <tissue evidence="20">Whole individual</tissue>
    </source>
</reference>
<dbReference type="PANTHER" id="PTHR24240">
    <property type="entry name" value="OPSIN"/>
    <property type="match status" value="1"/>
</dbReference>
<feature type="transmembrane region" description="Helical" evidence="18">
    <location>
        <begin position="267"/>
        <end position="290"/>
    </location>
</feature>
<dbReference type="PROSITE" id="PS50262">
    <property type="entry name" value="G_PROTEIN_RECEP_F1_2"/>
    <property type="match status" value="1"/>
</dbReference>
<dbReference type="PROSITE" id="PS00237">
    <property type="entry name" value="G_PROTEIN_RECEP_F1_1"/>
    <property type="match status" value="1"/>
</dbReference>
<evidence type="ECO:0000256" key="18">
    <source>
        <dbReference type="SAM" id="Phobius"/>
    </source>
</evidence>
<feature type="transmembrane region" description="Helical" evidence="18">
    <location>
        <begin position="334"/>
        <end position="358"/>
    </location>
</feature>
<dbReference type="FunFam" id="1.20.1070.10:FF:000044">
    <property type="entry name" value="Opsin, ultraviolet-sensitive"/>
    <property type="match status" value="1"/>
</dbReference>
<proteinExistence type="inferred from homology"/>
<dbReference type="Gene3D" id="1.20.1070.10">
    <property type="entry name" value="Rhodopsin 7-helix transmembrane proteins"/>
    <property type="match status" value="1"/>
</dbReference>
<accession>A0A833REY9</accession>
<dbReference type="GO" id="GO:0009881">
    <property type="term" value="F:photoreceptor activity"/>
    <property type="evidence" value="ECO:0007669"/>
    <property type="project" value="UniProtKB-KW"/>
</dbReference>
<dbReference type="PROSITE" id="PS00238">
    <property type="entry name" value="OPSIN"/>
    <property type="match status" value="1"/>
</dbReference>
<dbReference type="GO" id="GO:0007601">
    <property type="term" value="P:visual perception"/>
    <property type="evidence" value="ECO:0007669"/>
    <property type="project" value="UniProtKB-KW"/>
</dbReference>
<feature type="transmembrane region" description="Helical" evidence="18">
    <location>
        <begin position="111"/>
        <end position="131"/>
    </location>
</feature>
<dbReference type="PRINTS" id="PR00577">
    <property type="entry name" value="OPSINRH3RH4"/>
</dbReference>
<evidence type="ECO:0000256" key="7">
    <source>
        <dbReference type="ARBA" id="ARBA00022989"/>
    </source>
</evidence>